<organism evidence="2 3">
    <name type="scientific">Gossypium harknessii</name>
    <dbReference type="NCBI Taxonomy" id="34285"/>
    <lineage>
        <taxon>Eukaryota</taxon>
        <taxon>Viridiplantae</taxon>
        <taxon>Streptophyta</taxon>
        <taxon>Embryophyta</taxon>
        <taxon>Tracheophyta</taxon>
        <taxon>Spermatophyta</taxon>
        <taxon>Magnoliopsida</taxon>
        <taxon>eudicotyledons</taxon>
        <taxon>Gunneridae</taxon>
        <taxon>Pentapetalae</taxon>
        <taxon>rosids</taxon>
        <taxon>malvids</taxon>
        <taxon>Malvales</taxon>
        <taxon>Malvaceae</taxon>
        <taxon>Malvoideae</taxon>
        <taxon>Gossypium</taxon>
    </lineage>
</organism>
<proteinExistence type="predicted"/>
<dbReference type="OrthoDB" id="992872at2759"/>
<keyword evidence="3" id="KW-1185">Reference proteome</keyword>
<evidence type="ECO:0000313" key="2">
    <source>
        <dbReference type="EMBL" id="MBA0819673.1"/>
    </source>
</evidence>
<dbReference type="EMBL" id="JABFAD010330845">
    <property type="protein sequence ID" value="MBA0819673.1"/>
    <property type="molecule type" value="Genomic_DNA"/>
</dbReference>
<accession>A0A7J9ICU2</accession>
<evidence type="ECO:0000259" key="1">
    <source>
        <dbReference type="Pfam" id="PF12776"/>
    </source>
</evidence>
<dbReference type="Proteomes" id="UP000593560">
    <property type="component" value="Unassembled WGS sequence"/>
</dbReference>
<gene>
    <name evidence="2" type="ORF">Gohar_027843</name>
</gene>
<dbReference type="AlphaFoldDB" id="A0A7J9ICU2"/>
<dbReference type="InterPro" id="IPR024752">
    <property type="entry name" value="Myb/SANT-like_dom"/>
</dbReference>
<comment type="caution">
    <text evidence="2">The sequence shown here is derived from an EMBL/GenBank/DDBJ whole genome shotgun (WGS) entry which is preliminary data.</text>
</comment>
<dbReference type="PANTHER" id="PTHR46929:SF23">
    <property type="entry name" value="L10-INTERACTING MYB DOMAIN-CONTAINING PROTEIN-LIKE"/>
    <property type="match status" value="1"/>
</dbReference>
<evidence type="ECO:0000313" key="3">
    <source>
        <dbReference type="Proteomes" id="UP000593560"/>
    </source>
</evidence>
<sequence length="74" mass="8713">MEHLFLEILADEAQKGNKPFNTFKVVSINRVVAAISERFQVQCNVKHVENHLRIVKKPMANYMHNSGRKWFWMG</sequence>
<dbReference type="Pfam" id="PF12776">
    <property type="entry name" value="Myb_DNA-bind_3"/>
    <property type="match status" value="1"/>
</dbReference>
<dbReference type="PANTHER" id="PTHR46929">
    <property type="entry name" value="EXPRESSED PROTEIN"/>
    <property type="match status" value="1"/>
</dbReference>
<feature type="domain" description="Myb/SANT-like" evidence="1">
    <location>
        <begin position="1"/>
        <end position="57"/>
    </location>
</feature>
<name>A0A7J9ICU2_9ROSI</name>
<reference evidence="2 3" key="1">
    <citation type="journal article" date="2019" name="Genome Biol. Evol.">
        <title>Insights into the evolution of the New World diploid cottons (Gossypium, subgenus Houzingenia) based on genome sequencing.</title>
        <authorList>
            <person name="Grover C.E."/>
            <person name="Arick M.A. 2nd"/>
            <person name="Thrash A."/>
            <person name="Conover J.L."/>
            <person name="Sanders W.S."/>
            <person name="Peterson D.G."/>
            <person name="Frelichowski J.E."/>
            <person name="Scheffler J.A."/>
            <person name="Scheffler B.E."/>
            <person name="Wendel J.F."/>
        </authorList>
    </citation>
    <scope>NUCLEOTIDE SEQUENCE [LARGE SCALE GENOMIC DNA]</scope>
    <source>
        <strain evidence="2">0</strain>
        <tissue evidence="2">Leaf</tissue>
    </source>
</reference>
<protein>
    <recommendedName>
        <fullName evidence="1">Myb/SANT-like domain-containing protein</fullName>
    </recommendedName>
</protein>